<evidence type="ECO:0000256" key="1">
    <source>
        <dbReference type="SAM" id="Phobius"/>
    </source>
</evidence>
<feature type="transmembrane region" description="Helical" evidence="1">
    <location>
        <begin position="27"/>
        <end position="49"/>
    </location>
</feature>
<keyword evidence="1" id="KW-0812">Transmembrane</keyword>
<feature type="transmembrane region" description="Helical" evidence="1">
    <location>
        <begin position="70"/>
        <end position="91"/>
    </location>
</feature>
<evidence type="ECO:0000313" key="2">
    <source>
        <dbReference type="EMBL" id="TNV74636.1"/>
    </source>
</evidence>
<sequence>MENNWKFANPILYLLEGNKKDLYVQTYWIFVGVFYVIVFVLIAIGGFLYDKMKDGIITESVKLFIKAIALLLFLFMTILVIPFLTLLIQGFHCEEDPLINYTIDGISCSGSEHTLLVPFSITTIILLLLVLMLEQNLLQQSRLGSDFAWAGFDRHTPFIRLIVKVLLIASFVLDKTSERKAELMLFACVFSLYVLIRRFQASIHFDRWVNFAIFSLQLCTSQ</sequence>
<dbReference type="EMBL" id="RRYP01016754">
    <property type="protein sequence ID" value="TNV74636.1"/>
    <property type="molecule type" value="Genomic_DNA"/>
</dbReference>
<dbReference type="Proteomes" id="UP000785679">
    <property type="component" value="Unassembled WGS sequence"/>
</dbReference>
<comment type="caution">
    <text evidence="2">The sequence shown here is derived from an EMBL/GenBank/DDBJ whole genome shotgun (WGS) entry which is preliminary data.</text>
</comment>
<name>A0A8J8NHG4_HALGN</name>
<evidence type="ECO:0000313" key="3">
    <source>
        <dbReference type="Proteomes" id="UP000785679"/>
    </source>
</evidence>
<reference evidence="2" key="1">
    <citation type="submission" date="2019-06" db="EMBL/GenBank/DDBJ databases">
        <authorList>
            <person name="Zheng W."/>
        </authorList>
    </citation>
    <scope>NUCLEOTIDE SEQUENCE</scope>
    <source>
        <strain evidence="2">QDHG01</strain>
    </source>
</reference>
<gene>
    <name evidence="2" type="ORF">FGO68_gene3859</name>
</gene>
<dbReference type="AlphaFoldDB" id="A0A8J8NHG4"/>
<feature type="transmembrane region" description="Helical" evidence="1">
    <location>
        <begin position="115"/>
        <end position="133"/>
    </location>
</feature>
<accession>A0A8J8NHG4</accession>
<proteinExistence type="predicted"/>
<keyword evidence="3" id="KW-1185">Reference proteome</keyword>
<protein>
    <submittedName>
        <fullName evidence="2">Uncharacterized protein</fullName>
    </submittedName>
</protein>
<keyword evidence="1" id="KW-0472">Membrane</keyword>
<keyword evidence="1" id="KW-1133">Transmembrane helix</keyword>
<organism evidence="2 3">
    <name type="scientific">Halteria grandinella</name>
    <dbReference type="NCBI Taxonomy" id="5974"/>
    <lineage>
        <taxon>Eukaryota</taxon>
        <taxon>Sar</taxon>
        <taxon>Alveolata</taxon>
        <taxon>Ciliophora</taxon>
        <taxon>Intramacronucleata</taxon>
        <taxon>Spirotrichea</taxon>
        <taxon>Stichotrichia</taxon>
        <taxon>Sporadotrichida</taxon>
        <taxon>Halteriidae</taxon>
        <taxon>Halteria</taxon>
    </lineage>
</organism>